<comment type="caution">
    <text evidence="2">The sequence shown here is derived from an EMBL/GenBank/DDBJ whole genome shotgun (WGS) entry which is preliminary data.</text>
</comment>
<sequence>MTVLPCVSIKTIKGTEAWSIINNDSKVFESGMKFIFQVTACATWLQGRPSQRPDFSPKTSPLKSLPTGGHAGSEGTEREQDWMGTGKTSKDSTKPGKDVDINPFISRKPFLAELWRSDFWMDVLSSARHLSLIAPRRREEQKMDGQRDSEPDLTLDRIDQPAERERRENPFLSPKDIVLDTKWYGYFYRGFNRPVAVPQGLIDYL</sequence>
<reference evidence="2 3" key="1">
    <citation type="submission" date="2019-06" db="EMBL/GenBank/DDBJ databases">
        <title>Draft genomes of female and male turbot (Scophthalmus maximus).</title>
        <authorList>
            <person name="Xu H."/>
            <person name="Xu X.-W."/>
            <person name="Shao C."/>
            <person name="Chen S."/>
        </authorList>
    </citation>
    <scope>NUCLEOTIDE SEQUENCE [LARGE SCALE GENOMIC DNA]</scope>
    <source>
        <strain evidence="2">Ysfricsl-2016a</strain>
        <tissue evidence="2">Blood</tissue>
    </source>
</reference>
<gene>
    <name evidence="2" type="ORF">F2P81_001607</name>
</gene>
<dbReference type="Proteomes" id="UP000438429">
    <property type="component" value="Unassembled WGS sequence"/>
</dbReference>
<accession>A0A6A4TKR1</accession>
<dbReference type="AlphaFoldDB" id="A0A6A4TKR1"/>
<organism evidence="2 3">
    <name type="scientific">Scophthalmus maximus</name>
    <name type="common">Turbot</name>
    <name type="synonym">Psetta maxima</name>
    <dbReference type="NCBI Taxonomy" id="52904"/>
    <lineage>
        <taxon>Eukaryota</taxon>
        <taxon>Metazoa</taxon>
        <taxon>Chordata</taxon>
        <taxon>Craniata</taxon>
        <taxon>Vertebrata</taxon>
        <taxon>Euteleostomi</taxon>
        <taxon>Actinopterygii</taxon>
        <taxon>Neopterygii</taxon>
        <taxon>Teleostei</taxon>
        <taxon>Neoteleostei</taxon>
        <taxon>Acanthomorphata</taxon>
        <taxon>Carangaria</taxon>
        <taxon>Pleuronectiformes</taxon>
        <taxon>Pleuronectoidei</taxon>
        <taxon>Scophthalmidae</taxon>
        <taxon>Scophthalmus</taxon>
    </lineage>
</organism>
<evidence type="ECO:0000256" key="1">
    <source>
        <dbReference type="SAM" id="MobiDB-lite"/>
    </source>
</evidence>
<name>A0A6A4TKR1_SCOMX</name>
<feature type="region of interest" description="Disordered" evidence="1">
    <location>
        <begin position="137"/>
        <end position="169"/>
    </location>
</feature>
<feature type="region of interest" description="Disordered" evidence="1">
    <location>
        <begin position="48"/>
        <end position="100"/>
    </location>
</feature>
<evidence type="ECO:0000313" key="3">
    <source>
        <dbReference type="Proteomes" id="UP000438429"/>
    </source>
</evidence>
<proteinExistence type="predicted"/>
<evidence type="ECO:0000313" key="2">
    <source>
        <dbReference type="EMBL" id="KAF0045078.1"/>
    </source>
</evidence>
<dbReference type="EMBL" id="VEVO01000002">
    <property type="protein sequence ID" value="KAF0045078.1"/>
    <property type="molecule type" value="Genomic_DNA"/>
</dbReference>
<protein>
    <submittedName>
        <fullName evidence="2">Uncharacterized protein</fullName>
    </submittedName>
</protein>
<feature type="compositionally biased region" description="Basic and acidic residues" evidence="1">
    <location>
        <begin position="88"/>
        <end position="100"/>
    </location>
</feature>